<evidence type="ECO:0000313" key="2">
    <source>
        <dbReference type="EMBL" id="MBE5038291.1"/>
    </source>
</evidence>
<reference evidence="2 3" key="1">
    <citation type="submission" date="2020-10" db="EMBL/GenBank/DDBJ databases">
        <title>ChiBAC.</title>
        <authorList>
            <person name="Zenner C."/>
            <person name="Hitch T.C.A."/>
            <person name="Clavel T."/>
        </authorList>
    </citation>
    <scope>NUCLEOTIDE SEQUENCE [LARGE SCALE GENOMIC DNA]</scope>
    <source>
        <strain evidence="2 3">DSM 109015</strain>
    </source>
</reference>
<organism evidence="2 3">
    <name type="scientific">Gemmiger gallinarum</name>
    <dbReference type="NCBI Taxonomy" id="2779354"/>
    <lineage>
        <taxon>Bacteria</taxon>
        <taxon>Bacillati</taxon>
        <taxon>Bacillota</taxon>
        <taxon>Clostridia</taxon>
        <taxon>Eubacteriales</taxon>
        <taxon>Gemmiger</taxon>
    </lineage>
</organism>
<dbReference type="Proteomes" id="UP000768567">
    <property type="component" value="Unassembled WGS sequence"/>
</dbReference>
<comment type="caution">
    <text evidence="2">The sequence shown here is derived from an EMBL/GenBank/DDBJ whole genome shotgun (WGS) entry which is preliminary data.</text>
</comment>
<feature type="domain" description="Saccharopine dehydrogenase NADP binding" evidence="1">
    <location>
        <begin position="124"/>
        <end position="218"/>
    </location>
</feature>
<evidence type="ECO:0000313" key="3">
    <source>
        <dbReference type="Proteomes" id="UP000768567"/>
    </source>
</evidence>
<dbReference type="SUPFAM" id="SSF51735">
    <property type="entry name" value="NAD(P)-binding Rossmann-fold domains"/>
    <property type="match status" value="1"/>
</dbReference>
<dbReference type="InterPro" id="IPR036291">
    <property type="entry name" value="NAD(P)-bd_dom_sf"/>
</dbReference>
<gene>
    <name evidence="2" type="ORF">INF35_10885</name>
</gene>
<evidence type="ECO:0000259" key="1">
    <source>
        <dbReference type="Pfam" id="PF03435"/>
    </source>
</evidence>
<protein>
    <submittedName>
        <fullName evidence="2">Saccharopine dehydrogenase NADP-binding domain-containing protein</fullName>
    </submittedName>
</protein>
<accession>A0ABR9R573</accession>
<sequence length="262" mass="27294">MQKIFCIVGTDARQRAAARALQRAGYAVTGAEGVGNADYILLPMPLDAGKADLARILRAARPGTLALGGKVSPPVQAAADAAGIELIDYFQRPELASLNAVPTAEGCICLLMQLRERTIWQSPILLLGYGRVGRAVARRLQVLGAVVTVAARSPEQRAGARCAGCRAVDLTRLPQILPGFDAVVNTIPAPVLGRSELACLPAGALVIDLASMPGGTDFAAAKALNIRAEHALSLPARCAPQTAGELVADTVLNILEERGEHA</sequence>
<dbReference type="Gene3D" id="3.40.50.720">
    <property type="entry name" value="NAD(P)-binding Rossmann-like Domain"/>
    <property type="match status" value="1"/>
</dbReference>
<dbReference type="EMBL" id="JADCKC010000003">
    <property type="protein sequence ID" value="MBE5038291.1"/>
    <property type="molecule type" value="Genomic_DNA"/>
</dbReference>
<dbReference type="InterPro" id="IPR005097">
    <property type="entry name" value="Sacchrp_dh_NADP-bd"/>
</dbReference>
<name>A0ABR9R573_9FIRM</name>
<proteinExistence type="predicted"/>
<keyword evidence="3" id="KW-1185">Reference proteome</keyword>
<dbReference type="RefSeq" id="WP_193502346.1">
    <property type="nucleotide sequence ID" value="NZ_JADCKC010000003.1"/>
</dbReference>
<dbReference type="Pfam" id="PF03435">
    <property type="entry name" value="Sacchrp_dh_NADP"/>
    <property type="match status" value="1"/>
</dbReference>